<feature type="domain" description="FAD-binding" evidence="3">
    <location>
        <begin position="19"/>
        <end position="57"/>
    </location>
</feature>
<evidence type="ECO:0000256" key="1">
    <source>
        <dbReference type="ARBA" id="ARBA00023002"/>
    </source>
</evidence>
<dbReference type="PANTHER" id="PTHR13789:SF309">
    <property type="entry name" value="PUTATIVE (AFU_ORTHOLOGUE AFUA_6G14510)-RELATED"/>
    <property type="match status" value="1"/>
</dbReference>
<keyword evidence="1" id="KW-0560">Oxidoreductase</keyword>
<dbReference type="GO" id="GO:0004497">
    <property type="term" value="F:monooxygenase activity"/>
    <property type="evidence" value="ECO:0007669"/>
    <property type="project" value="UniProtKB-KW"/>
</dbReference>
<dbReference type="EMBL" id="CP165626">
    <property type="protein sequence ID" value="XDU97220.1"/>
    <property type="molecule type" value="Genomic_DNA"/>
</dbReference>
<dbReference type="RefSeq" id="WP_369769265.1">
    <property type="nucleotide sequence ID" value="NZ_CP165626.1"/>
</dbReference>
<reference evidence="4" key="1">
    <citation type="submission" date="2024-07" db="EMBL/GenBank/DDBJ databases">
        <authorList>
            <person name="Biller S.J."/>
        </authorList>
    </citation>
    <scope>NUCLEOTIDE SEQUENCE</scope>
    <source>
        <strain evidence="4">WC2416</strain>
    </source>
</reference>
<dbReference type="InterPro" id="IPR050493">
    <property type="entry name" value="FAD-dep_Monooxygenase_BioMet"/>
</dbReference>
<protein>
    <submittedName>
        <fullName evidence="4">FAD-dependent monooxygenase</fullName>
    </submittedName>
</protein>
<dbReference type="GO" id="GO:0071949">
    <property type="term" value="F:FAD binding"/>
    <property type="evidence" value="ECO:0007669"/>
    <property type="project" value="InterPro"/>
</dbReference>
<accession>A0AB39W6K7</accession>
<dbReference type="InterPro" id="IPR036188">
    <property type="entry name" value="FAD/NAD-bd_sf"/>
</dbReference>
<evidence type="ECO:0000259" key="3">
    <source>
        <dbReference type="Pfam" id="PF01494"/>
    </source>
</evidence>
<dbReference type="SUPFAM" id="SSF54373">
    <property type="entry name" value="FAD-linked reductases, C-terminal domain"/>
    <property type="match status" value="1"/>
</dbReference>
<evidence type="ECO:0000256" key="2">
    <source>
        <dbReference type="ARBA" id="ARBA00023033"/>
    </source>
</evidence>
<dbReference type="Pfam" id="PF01494">
    <property type="entry name" value="FAD_binding_3"/>
    <property type="match status" value="2"/>
</dbReference>
<dbReference type="SUPFAM" id="SSF51905">
    <property type="entry name" value="FAD/NAD(P)-binding domain"/>
    <property type="match status" value="1"/>
</dbReference>
<dbReference type="AlphaFoldDB" id="A0AB39W6K7"/>
<dbReference type="PRINTS" id="PR00420">
    <property type="entry name" value="RNGMNOXGNASE"/>
</dbReference>
<proteinExistence type="predicted"/>
<feature type="domain" description="FAD-binding" evidence="3">
    <location>
        <begin position="95"/>
        <end position="362"/>
    </location>
</feature>
<dbReference type="Gene3D" id="3.50.50.60">
    <property type="entry name" value="FAD/NAD(P)-binding domain"/>
    <property type="match status" value="2"/>
</dbReference>
<keyword evidence="2 4" id="KW-0503">Monooxygenase</keyword>
<sequence length="373" mass="40427">MLPNSISEMTSAAQSNRSAVIVGASLSGLMCGIALAREGVQITIVERADAAPRNGAALQVDSGETDYSAAAKSLRKLASGGLRSVEAWSSVQLRLRHAAQISNRIEIRYNTRVESIHQNKDAAWVVTESGEKISADFLIGADGHRSRVRKHMSKNHQHASFAGYMIWVAILDEKDIPEEFRPAAGASISMPDGIGDFLLGSVIAGADGSTEVGKRRLSWAWYDNTRNGLLRDLGCVGRNVVQHSLNASDIPVQTLKELELQAEQRWPQLWLAATLHSIRSRNLTGIPISEYVPGKLSEGRIALVGDAAHVMTPLTAMGFNASLQDAAALADCAADAMYKNNPVQILEAYESKRLKTVRRLVQSGQPFSRSFGR</sequence>
<organism evidence="4">
    <name type="scientific">Flavobacterium sp. WC2416</name>
    <dbReference type="NCBI Taxonomy" id="3234141"/>
    <lineage>
        <taxon>Bacteria</taxon>
        <taxon>Pseudomonadati</taxon>
        <taxon>Bacteroidota</taxon>
        <taxon>Flavobacteriia</taxon>
        <taxon>Flavobacteriales</taxon>
        <taxon>Flavobacteriaceae</taxon>
        <taxon>Flavobacterium</taxon>
    </lineage>
</organism>
<evidence type="ECO:0000313" key="4">
    <source>
        <dbReference type="EMBL" id="XDU97220.1"/>
    </source>
</evidence>
<dbReference type="InterPro" id="IPR002938">
    <property type="entry name" value="FAD-bd"/>
</dbReference>
<name>A0AB39W6K7_9FLAO</name>
<gene>
    <name evidence="4" type="ORF">AB3G39_08505</name>
</gene>
<dbReference type="PANTHER" id="PTHR13789">
    <property type="entry name" value="MONOOXYGENASE"/>
    <property type="match status" value="1"/>
</dbReference>